<accession>A0A9P6L6W5</accession>
<reference evidence="2" key="1">
    <citation type="journal article" date="2020" name="Nat. Commun.">
        <title>Large-scale genome sequencing of mycorrhizal fungi provides insights into the early evolution of symbiotic traits.</title>
        <authorList>
            <person name="Miyauchi S."/>
            <person name="Kiss E."/>
            <person name="Kuo A."/>
            <person name="Drula E."/>
            <person name="Kohler A."/>
            <person name="Sanchez-Garcia M."/>
            <person name="Morin E."/>
            <person name="Andreopoulos B."/>
            <person name="Barry K.W."/>
            <person name="Bonito G."/>
            <person name="Buee M."/>
            <person name="Carver A."/>
            <person name="Chen C."/>
            <person name="Cichocki N."/>
            <person name="Clum A."/>
            <person name="Culley D."/>
            <person name="Crous P.W."/>
            <person name="Fauchery L."/>
            <person name="Girlanda M."/>
            <person name="Hayes R.D."/>
            <person name="Keri Z."/>
            <person name="LaButti K."/>
            <person name="Lipzen A."/>
            <person name="Lombard V."/>
            <person name="Magnuson J."/>
            <person name="Maillard F."/>
            <person name="Murat C."/>
            <person name="Nolan M."/>
            <person name="Ohm R.A."/>
            <person name="Pangilinan J."/>
            <person name="Pereira M.F."/>
            <person name="Perotto S."/>
            <person name="Peter M."/>
            <person name="Pfister S."/>
            <person name="Riley R."/>
            <person name="Sitrit Y."/>
            <person name="Stielow J.B."/>
            <person name="Szollosi G."/>
            <person name="Zifcakova L."/>
            <person name="Stursova M."/>
            <person name="Spatafora J.W."/>
            <person name="Tedersoo L."/>
            <person name="Vaario L.M."/>
            <person name="Yamada A."/>
            <person name="Yan M."/>
            <person name="Wang P."/>
            <person name="Xu J."/>
            <person name="Bruns T."/>
            <person name="Baldrian P."/>
            <person name="Vilgalys R."/>
            <person name="Dunand C."/>
            <person name="Henrissat B."/>
            <person name="Grigoriev I.V."/>
            <person name="Hibbett D."/>
            <person name="Nagy L.G."/>
            <person name="Martin F.M."/>
        </authorList>
    </citation>
    <scope>NUCLEOTIDE SEQUENCE</scope>
    <source>
        <strain evidence="2">UH-Tt-Lm1</strain>
    </source>
</reference>
<protein>
    <submittedName>
        <fullName evidence="2">Uncharacterized protein</fullName>
    </submittedName>
</protein>
<evidence type="ECO:0000313" key="2">
    <source>
        <dbReference type="EMBL" id="KAF9784902.1"/>
    </source>
</evidence>
<dbReference type="AlphaFoldDB" id="A0A9P6L6W5"/>
<evidence type="ECO:0000313" key="3">
    <source>
        <dbReference type="Proteomes" id="UP000736335"/>
    </source>
</evidence>
<feature type="region of interest" description="Disordered" evidence="1">
    <location>
        <begin position="724"/>
        <end position="747"/>
    </location>
</feature>
<dbReference type="Proteomes" id="UP000736335">
    <property type="component" value="Unassembled WGS sequence"/>
</dbReference>
<feature type="region of interest" description="Disordered" evidence="1">
    <location>
        <begin position="291"/>
        <end position="359"/>
    </location>
</feature>
<sequence>MPSQQSCWEIYNNEMSKLNHGHALWEPAPLSSYKRVQPGDVGYIRTGCFHLLFSAGCPLGERQLGVDVPLTFKQLDVGPLTNRQPLPPGYLTTHNVQVGRDCLKLSAPPPSTPSPSTSPMLVSESGSAISFRLTGGHGAALVTKYEIFREDIERVGTFERYAKKYHASWVDFAREAGHGDDINPVLVTGVDRTKEFAMMSYSSDGDDMSSEFTLSVPQVASTSTWGTWRTTGFVFTNRGPRLRWSLPSSAQTEGSILAGDNNTEAGSDWYDQCVFVRYYTVRKRLGIPRVIKAGAGPHNPSRGSREDGESPDVEAQSTSDSGSDGVSSLYDNDEDSGRSSATSAESESDTVIHNTAPDGEDDFDTIADYVFWNSDADFVLLHHRDIAKLRGSEGDAGLSTQLLERGPPITVDDNGVGMIGGHAVLNTNLTSLRSEASASLVNPDTLLKVLDDLQLSDEQGPHATTRARLNDCPISPVSADADGLSMKPAKASKMKEKRSSIVPKEPGSLVTGPLPPTTGEGRRHNESFGIPSHPEMSYGDAGDCRSSPRLASGSQPLLPEQPMPLDIINASQGVAHAYNVAYPSPASSERDVSHYFIRPSIHFPHPGGYQYQRAQSYHQRAIPTGYHSAPTIQHAYQPGNSFGWSQQILTSAPLFISNVNQGREHSYNVAYPSPASIDRAIDHYPTGTSNPGHYAGAYRYQKGHGPSHHEHTQDAIYTPDPPGQTARNISHQPGVRPGSTQGHPNSHSAVRGQVMLPQRPYIPHHRQNYFDQFTPEGDITFLKTTGGDGIALVDAMNESFHSLIGRDDPMFAAYAGPAISLRLEWPGYKSWTKQIKTKDWRREPKPITKAKLALEVAKRVRDFMRDHVDEAMTPGTERWRVGPGLIEIKDLVLSRMVHVSKGSWQAEFRVFE</sequence>
<keyword evidence="3" id="KW-1185">Reference proteome</keyword>
<feature type="region of interest" description="Disordered" evidence="1">
    <location>
        <begin position="479"/>
        <end position="555"/>
    </location>
</feature>
<organism evidence="2 3">
    <name type="scientific">Thelephora terrestris</name>
    <dbReference type="NCBI Taxonomy" id="56493"/>
    <lineage>
        <taxon>Eukaryota</taxon>
        <taxon>Fungi</taxon>
        <taxon>Dikarya</taxon>
        <taxon>Basidiomycota</taxon>
        <taxon>Agaricomycotina</taxon>
        <taxon>Agaricomycetes</taxon>
        <taxon>Thelephorales</taxon>
        <taxon>Thelephoraceae</taxon>
        <taxon>Thelephora</taxon>
    </lineage>
</organism>
<feature type="compositionally biased region" description="Low complexity" evidence="1">
    <location>
        <begin position="317"/>
        <end position="328"/>
    </location>
</feature>
<dbReference type="EMBL" id="WIUZ02000007">
    <property type="protein sequence ID" value="KAF9784902.1"/>
    <property type="molecule type" value="Genomic_DNA"/>
</dbReference>
<evidence type="ECO:0000256" key="1">
    <source>
        <dbReference type="SAM" id="MobiDB-lite"/>
    </source>
</evidence>
<comment type="caution">
    <text evidence="2">The sequence shown here is derived from an EMBL/GenBank/DDBJ whole genome shotgun (WGS) entry which is preliminary data.</text>
</comment>
<dbReference type="OrthoDB" id="3222453at2759"/>
<name>A0A9P6L6W5_9AGAM</name>
<feature type="compositionally biased region" description="Polar residues" evidence="1">
    <location>
        <begin position="738"/>
        <end position="747"/>
    </location>
</feature>
<proteinExistence type="predicted"/>
<reference evidence="2" key="2">
    <citation type="submission" date="2020-11" db="EMBL/GenBank/DDBJ databases">
        <authorList>
            <consortium name="DOE Joint Genome Institute"/>
            <person name="Kuo A."/>
            <person name="Miyauchi S."/>
            <person name="Kiss E."/>
            <person name="Drula E."/>
            <person name="Kohler A."/>
            <person name="Sanchez-Garcia M."/>
            <person name="Andreopoulos B."/>
            <person name="Barry K.W."/>
            <person name="Bonito G."/>
            <person name="Buee M."/>
            <person name="Carver A."/>
            <person name="Chen C."/>
            <person name="Cichocki N."/>
            <person name="Clum A."/>
            <person name="Culley D."/>
            <person name="Crous P.W."/>
            <person name="Fauchery L."/>
            <person name="Girlanda M."/>
            <person name="Hayes R."/>
            <person name="Keri Z."/>
            <person name="Labutti K."/>
            <person name="Lipzen A."/>
            <person name="Lombard V."/>
            <person name="Magnuson J."/>
            <person name="Maillard F."/>
            <person name="Morin E."/>
            <person name="Murat C."/>
            <person name="Nolan M."/>
            <person name="Ohm R."/>
            <person name="Pangilinan J."/>
            <person name="Pereira M."/>
            <person name="Perotto S."/>
            <person name="Peter M."/>
            <person name="Riley R."/>
            <person name="Sitrit Y."/>
            <person name="Stielow B."/>
            <person name="Szollosi G."/>
            <person name="Zifcakova L."/>
            <person name="Stursova M."/>
            <person name="Spatafora J.W."/>
            <person name="Tedersoo L."/>
            <person name="Vaario L.-M."/>
            <person name="Yamada A."/>
            <person name="Yan M."/>
            <person name="Wang P."/>
            <person name="Xu J."/>
            <person name="Bruns T."/>
            <person name="Baldrian P."/>
            <person name="Vilgalys R."/>
            <person name="Henrissat B."/>
            <person name="Grigoriev I.V."/>
            <person name="Hibbett D."/>
            <person name="Nagy L.G."/>
            <person name="Martin F.M."/>
        </authorList>
    </citation>
    <scope>NUCLEOTIDE SEQUENCE</scope>
    <source>
        <strain evidence="2">UH-Tt-Lm1</strain>
    </source>
</reference>
<gene>
    <name evidence="2" type="ORF">BJ322DRAFT_793262</name>
</gene>